<dbReference type="WBParaSite" id="Csp11.Scaffold629.g13270.t1">
    <property type="protein sequence ID" value="Csp11.Scaffold629.g13270.t1"/>
    <property type="gene ID" value="Csp11.Scaffold629.g13270"/>
</dbReference>
<protein>
    <submittedName>
        <fullName evidence="3">Uncharacterized protein</fullName>
    </submittedName>
</protein>
<sequence>MPKQDFNPLDYTGPLVVGAIFCVLLFLISFFVINFFCITKYDDITKFELMGGKYGWRLGPHPLVIVKKGGFVAEEDVDDAESQTA</sequence>
<evidence type="ECO:0000313" key="2">
    <source>
        <dbReference type="Proteomes" id="UP000095282"/>
    </source>
</evidence>
<keyword evidence="1" id="KW-0812">Transmembrane</keyword>
<name>A0A1I7TZ80_9PELO</name>
<feature type="transmembrane region" description="Helical" evidence="1">
    <location>
        <begin position="15"/>
        <end position="37"/>
    </location>
</feature>
<evidence type="ECO:0000313" key="3">
    <source>
        <dbReference type="WBParaSite" id="Csp11.Scaffold629.g13270.t1"/>
    </source>
</evidence>
<keyword evidence="1" id="KW-1133">Transmembrane helix</keyword>
<keyword evidence="1" id="KW-0472">Membrane</keyword>
<proteinExistence type="predicted"/>
<dbReference type="Pfam" id="PF21525">
    <property type="entry name" value="Nlp36"/>
    <property type="match status" value="1"/>
</dbReference>
<keyword evidence="2" id="KW-1185">Reference proteome</keyword>
<organism evidence="2 3">
    <name type="scientific">Caenorhabditis tropicalis</name>
    <dbReference type="NCBI Taxonomy" id="1561998"/>
    <lineage>
        <taxon>Eukaryota</taxon>
        <taxon>Metazoa</taxon>
        <taxon>Ecdysozoa</taxon>
        <taxon>Nematoda</taxon>
        <taxon>Chromadorea</taxon>
        <taxon>Rhabditida</taxon>
        <taxon>Rhabditina</taxon>
        <taxon>Rhabditomorpha</taxon>
        <taxon>Rhabditoidea</taxon>
        <taxon>Rhabditidae</taxon>
        <taxon>Peloderinae</taxon>
        <taxon>Caenorhabditis</taxon>
    </lineage>
</organism>
<reference evidence="3" key="1">
    <citation type="submission" date="2016-11" db="UniProtKB">
        <authorList>
            <consortium name="WormBaseParasite"/>
        </authorList>
    </citation>
    <scope>IDENTIFICATION</scope>
</reference>
<dbReference type="eggNOG" id="ENOG502T0EN">
    <property type="taxonomic scope" value="Eukaryota"/>
</dbReference>
<evidence type="ECO:0000256" key="1">
    <source>
        <dbReference type="SAM" id="Phobius"/>
    </source>
</evidence>
<accession>A0A1I7TZ80</accession>
<dbReference type="AlphaFoldDB" id="A0A1I7TZ80"/>
<dbReference type="Proteomes" id="UP000095282">
    <property type="component" value="Unplaced"/>
</dbReference>